<evidence type="ECO:0000313" key="3">
    <source>
        <dbReference type="EMBL" id="MFC0264551.1"/>
    </source>
</evidence>
<dbReference type="RefSeq" id="WP_382389115.1">
    <property type="nucleotide sequence ID" value="NZ_JBHLWI010000065.1"/>
</dbReference>
<sequence>MIRQEEIALVINSQKESFLKQDIGFIREALMHIPITDAFATIITGIRRCGKSTLLLQLLRKDYQDALYLNFDDIRLAAFETSDFVRVHREIEKRGIQVLFFDEIQIIRNWETFVNQLLREGYKVFVTGSNAAMLSVELGTHLTGRHLSMELFPFSYSEYIRYKNLESSVIALESYLKTGGIPEFVKTGLTDVIYTLVDDILMRDIALRHAVRDVSSLRQLAAYLISNIGNLVSANKLVGMFEIKSATTFLEYFSFLKDAYLLDFVPLYDHSLKVQARNPKKVYVLDMGIYSEVSVTTSDNSGRRLENLIFLHLRRKYNQIFYYKNKGECDFVTMERGKLTVAIQVCLTVNDENFNRELSGVVEAMNDLKISTGYIITKDQSDIFEKDGLIIKMIPAHEFLDDRTAGFFRE</sequence>
<dbReference type="InterPro" id="IPR025420">
    <property type="entry name" value="DUF4143"/>
</dbReference>
<keyword evidence="3" id="KW-0067">ATP-binding</keyword>
<organism evidence="3 4">
    <name type="scientific">Fontibacter flavus</name>
    <dbReference type="NCBI Taxonomy" id="654838"/>
    <lineage>
        <taxon>Bacteria</taxon>
        <taxon>Pseudomonadati</taxon>
        <taxon>Bacteroidota</taxon>
        <taxon>Cytophagia</taxon>
        <taxon>Cytophagales</taxon>
        <taxon>Cyclobacteriaceae</taxon>
        <taxon>Fontibacter</taxon>
    </lineage>
</organism>
<keyword evidence="3" id="KW-0547">Nucleotide-binding</keyword>
<dbReference type="GO" id="GO:0005524">
    <property type="term" value="F:ATP binding"/>
    <property type="evidence" value="ECO:0007669"/>
    <property type="project" value="UniProtKB-KW"/>
</dbReference>
<proteinExistence type="predicted"/>
<keyword evidence="4" id="KW-1185">Reference proteome</keyword>
<feature type="domain" description="DUF4143" evidence="2">
    <location>
        <begin position="203"/>
        <end position="346"/>
    </location>
</feature>
<dbReference type="PANTHER" id="PTHR33295:SF8">
    <property type="entry name" value="AAA+ ATPASE DOMAIN-CONTAINING PROTEIN"/>
    <property type="match status" value="1"/>
</dbReference>
<evidence type="ECO:0000259" key="1">
    <source>
        <dbReference type="Pfam" id="PF13173"/>
    </source>
</evidence>
<name>A0ABV6FXE1_9BACT</name>
<dbReference type="PANTHER" id="PTHR33295">
    <property type="entry name" value="ATPASE"/>
    <property type="match status" value="1"/>
</dbReference>
<accession>A0ABV6FXE1</accession>
<protein>
    <submittedName>
        <fullName evidence="3">ATP-binding protein</fullName>
    </submittedName>
</protein>
<comment type="caution">
    <text evidence="3">The sequence shown here is derived from an EMBL/GenBank/DDBJ whole genome shotgun (WGS) entry which is preliminary data.</text>
</comment>
<dbReference type="Gene3D" id="3.40.50.300">
    <property type="entry name" value="P-loop containing nucleotide triphosphate hydrolases"/>
    <property type="match status" value="1"/>
</dbReference>
<dbReference type="Proteomes" id="UP001589797">
    <property type="component" value="Unassembled WGS sequence"/>
</dbReference>
<dbReference type="EMBL" id="JBHLWI010000065">
    <property type="protein sequence ID" value="MFC0264551.1"/>
    <property type="molecule type" value="Genomic_DNA"/>
</dbReference>
<gene>
    <name evidence="3" type="ORF">ACFFIP_17825</name>
</gene>
<dbReference type="SUPFAM" id="SSF52540">
    <property type="entry name" value="P-loop containing nucleoside triphosphate hydrolases"/>
    <property type="match status" value="1"/>
</dbReference>
<evidence type="ECO:0000259" key="2">
    <source>
        <dbReference type="Pfam" id="PF13635"/>
    </source>
</evidence>
<reference evidence="3 4" key="1">
    <citation type="submission" date="2024-09" db="EMBL/GenBank/DDBJ databases">
        <authorList>
            <person name="Sun Q."/>
            <person name="Mori K."/>
        </authorList>
    </citation>
    <scope>NUCLEOTIDE SEQUENCE [LARGE SCALE GENOMIC DNA]</scope>
    <source>
        <strain evidence="3 4">CCM 7650</strain>
    </source>
</reference>
<feature type="domain" description="AAA" evidence="1">
    <location>
        <begin position="40"/>
        <end position="159"/>
    </location>
</feature>
<dbReference type="Pfam" id="PF13635">
    <property type="entry name" value="DUF4143"/>
    <property type="match status" value="1"/>
</dbReference>
<evidence type="ECO:0000313" key="4">
    <source>
        <dbReference type="Proteomes" id="UP001589797"/>
    </source>
</evidence>
<dbReference type="InterPro" id="IPR041682">
    <property type="entry name" value="AAA_14"/>
</dbReference>
<dbReference type="InterPro" id="IPR027417">
    <property type="entry name" value="P-loop_NTPase"/>
</dbReference>
<dbReference type="Pfam" id="PF13173">
    <property type="entry name" value="AAA_14"/>
    <property type="match status" value="1"/>
</dbReference>